<dbReference type="PANTHER" id="PTHR13023:SF3">
    <property type="entry name" value="SOLUBLE CALCIUM-ACTIVATED NUCLEOTIDASE 1"/>
    <property type="match status" value="1"/>
</dbReference>
<keyword evidence="7 12" id="KW-0106">Calcium</keyword>
<dbReference type="AlphaFoldDB" id="A0A9P0L3J1"/>
<dbReference type="EC" id="3.6.1.5" evidence="2"/>
<evidence type="ECO:0000256" key="7">
    <source>
        <dbReference type="ARBA" id="ARBA00022837"/>
    </source>
</evidence>
<evidence type="ECO:0000256" key="13">
    <source>
        <dbReference type="SAM" id="Phobius"/>
    </source>
</evidence>
<evidence type="ECO:0000256" key="11">
    <source>
        <dbReference type="ARBA" id="ARBA00074431"/>
    </source>
</evidence>
<keyword evidence="3" id="KW-1201">Platelet aggregation inhibiting toxin</keyword>
<evidence type="ECO:0000256" key="9">
    <source>
        <dbReference type="ARBA" id="ARBA00025738"/>
    </source>
</evidence>
<comment type="cofactor">
    <cofactor evidence="1 12">
        <name>Ca(2+)</name>
        <dbReference type="ChEBI" id="CHEBI:29108"/>
    </cofactor>
</comment>
<feature type="binding site" evidence="12">
    <location>
        <position position="338"/>
    </location>
    <ligand>
        <name>Ca(2+)</name>
        <dbReference type="ChEBI" id="CHEBI:29108"/>
    </ligand>
</feature>
<organism evidence="14 15">
    <name type="scientific">Acanthoscelides obtectus</name>
    <name type="common">Bean weevil</name>
    <name type="synonym">Bruchus obtectus</name>
    <dbReference type="NCBI Taxonomy" id="200917"/>
    <lineage>
        <taxon>Eukaryota</taxon>
        <taxon>Metazoa</taxon>
        <taxon>Ecdysozoa</taxon>
        <taxon>Arthropoda</taxon>
        <taxon>Hexapoda</taxon>
        <taxon>Insecta</taxon>
        <taxon>Pterygota</taxon>
        <taxon>Neoptera</taxon>
        <taxon>Endopterygota</taxon>
        <taxon>Coleoptera</taxon>
        <taxon>Polyphaga</taxon>
        <taxon>Cucujiformia</taxon>
        <taxon>Chrysomeloidea</taxon>
        <taxon>Chrysomelidae</taxon>
        <taxon>Bruchinae</taxon>
        <taxon>Bruchini</taxon>
        <taxon>Acanthoscelides</taxon>
    </lineage>
</organism>
<accession>A0A9P0L3J1</accession>
<evidence type="ECO:0000313" key="15">
    <source>
        <dbReference type="Proteomes" id="UP001152888"/>
    </source>
</evidence>
<evidence type="ECO:0000256" key="2">
    <source>
        <dbReference type="ARBA" id="ARBA00012148"/>
    </source>
</evidence>
<dbReference type="PANTHER" id="PTHR13023">
    <property type="entry name" value="APYRASE"/>
    <property type="match status" value="1"/>
</dbReference>
<dbReference type="FunFam" id="2.120.10.100:FF:000001">
    <property type="entry name" value="Soluble calcium-activated nucleotidase 1"/>
    <property type="match status" value="1"/>
</dbReference>
<evidence type="ECO:0000256" key="12">
    <source>
        <dbReference type="PIRSR" id="PIRSR609283-1"/>
    </source>
</evidence>
<dbReference type="GO" id="GO:0004382">
    <property type="term" value="F:GDP phosphatase activity"/>
    <property type="evidence" value="ECO:0007669"/>
    <property type="project" value="TreeGrafter"/>
</dbReference>
<dbReference type="GO" id="GO:0005509">
    <property type="term" value="F:calcium ion binding"/>
    <property type="evidence" value="ECO:0007669"/>
    <property type="project" value="InterPro"/>
</dbReference>
<dbReference type="Gene3D" id="2.120.10.100">
    <property type="entry name" value="Apyrase"/>
    <property type="match status" value="1"/>
</dbReference>
<evidence type="ECO:0000256" key="10">
    <source>
        <dbReference type="ARBA" id="ARBA00047297"/>
    </source>
</evidence>
<feature type="binding site" evidence="12">
    <location>
        <position position="277"/>
    </location>
    <ligand>
        <name>Ca(2+)</name>
        <dbReference type="ChEBI" id="CHEBI:29108"/>
    </ligand>
</feature>
<evidence type="ECO:0000256" key="6">
    <source>
        <dbReference type="ARBA" id="ARBA00022801"/>
    </source>
</evidence>
<keyword evidence="13" id="KW-0472">Membrane</keyword>
<keyword evidence="8" id="KW-1199">Hemostasis impairing toxin</keyword>
<comment type="similarity">
    <text evidence="9">Belongs to the apyrase family.</text>
</comment>
<keyword evidence="13" id="KW-1133">Transmembrane helix</keyword>
<dbReference type="InterPro" id="IPR009283">
    <property type="entry name" value="Apyrase"/>
</dbReference>
<name>A0A9P0L3J1_ACAOB</name>
<dbReference type="Proteomes" id="UP001152888">
    <property type="component" value="Unassembled WGS sequence"/>
</dbReference>
<keyword evidence="4" id="KW-0800">Toxin</keyword>
<proteinExistence type="inferred from homology"/>
<comment type="caution">
    <text evidence="14">The sequence shown here is derived from an EMBL/GenBank/DDBJ whole genome shotgun (WGS) entry which is preliminary data.</text>
</comment>
<keyword evidence="5 12" id="KW-0479">Metal-binding</keyword>
<dbReference type="InterPro" id="IPR036258">
    <property type="entry name" value="Apyrase_sf"/>
</dbReference>
<protein>
    <recommendedName>
        <fullName evidence="11">Apyrase</fullName>
        <ecNumber evidence="2">3.6.1.5</ecNumber>
    </recommendedName>
</protein>
<gene>
    <name evidence="14" type="ORF">ACAOBT_LOCUS16242</name>
</gene>
<feature type="binding site" evidence="12">
    <location>
        <position position="162"/>
    </location>
    <ligand>
        <name>Ca(2+)</name>
        <dbReference type="ChEBI" id="CHEBI:29108"/>
    </ligand>
</feature>
<comment type="catalytic activity">
    <reaction evidence="10">
        <text>a ribonucleoside 5'-triphosphate + 2 H2O = a ribonucleoside 5'-phosphate + 2 phosphate + 2 H(+)</text>
        <dbReference type="Rhea" id="RHEA:36795"/>
        <dbReference type="ChEBI" id="CHEBI:15377"/>
        <dbReference type="ChEBI" id="CHEBI:15378"/>
        <dbReference type="ChEBI" id="CHEBI:43474"/>
        <dbReference type="ChEBI" id="CHEBI:58043"/>
        <dbReference type="ChEBI" id="CHEBI:61557"/>
        <dbReference type="EC" id="3.6.1.5"/>
    </reaction>
    <physiologicalReaction direction="left-to-right" evidence="10">
        <dbReference type="Rhea" id="RHEA:36796"/>
    </physiologicalReaction>
</comment>
<evidence type="ECO:0000256" key="5">
    <source>
        <dbReference type="ARBA" id="ARBA00022723"/>
    </source>
</evidence>
<reference evidence="14" key="1">
    <citation type="submission" date="2022-03" db="EMBL/GenBank/DDBJ databases">
        <authorList>
            <person name="Sayadi A."/>
        </authorList>
    </citation>
    <scope>NUCLEOTIDE SEQUENCE</scope>
</reference>
<keyword evidence="15" id="KW-1185">Reference proteome</keyword>
<evidence type="ECO:0000256" key="3">
    <source>
        <dbReference type="ARBA" id="ARBA00022442"/>
    </source>
</evidence>
<evidence type="ECO:0000256" key="1">
    <source>
        <dbReference type="ARBA" id="ARBA00001913"/>
    </source>
</evidence>
<evidence type="ECO:0000313" key="14">
    <source>
        <dbReference type="EMBL" id="CAH1984681.1"/>
    </source>
</evidence>
<sequence>MNTTSIHMNLIDEDEMVATKDWRKALRAQPAYRVVNRTIRGQTLFTWTVGLTGLFFLIYFYANSTTRSSSRVLRSSDYNYTYPLTRPIKTSNMHRFKIGIIADLDTNSKSDKEKNTWVSYLKTGYLSYNPQKKTVTVAWDPKEPEVLKTSYALKGRGCELSELVTFNGKLLTFDDRTGIVFEIVRNDVIPWVVLMDGDGQNQKGFKSEWATVKDEVLYVGSMGKEWTTPSGEFVNNNPQYVKMIDTKGTVIHVNWVEEYKRIREILGIHWPGYMLHESGVWSNIHQRWFFLPRRCSKEPYNEILDERKGCSVLISADRDMHDVKYLEITNSRPTRGFSSFKFIPTSDDQVIVALRTEELEGATSTYVTAFTVDGEILLDDIFIADAKYEGFEFI</sequence>
<keyword evidence="6" id="KW-0378">Hydrolase</keyword>
<feature type="binding site" evidence="12">
    <location>
        <position position="389"/>
    </location>
    <ligand>
        <name>Ca(2+)</name>
        <dbReference type="ChEBI" id="CHEBI:29108"/>
    </ligand>
</feature>
<feature type="binding site" evidence="12">
    <location>
        <position position="161"/>
    </location>
    <ligand>
        <name>Ca(2+)</name>
        <dbReference type="ChEBI" id="CHEBI:29108"/>
    </ligand>
</feature>
<dbReference type="SUPFAM" id="SSF101887">
    <property type="entry name" value="Apyrase"/>
    <property type="match status" value="1"/>
</dbReference>
<dbReference type="GO" id="GO:0030166">
    <property type="term" value="P:proteoglycan biosynthetic process"/>
    <property type="evidence" value="ECO:0007669"/>
    <property type="project" value="TreeGrafter"/>
</dbReference>
<dbReference type="EMBL" id="CAKOFQ010006960">
    <property type="protein sequence ID" value="CAH1984681.1"/>
    <property type="molecule type" value="Genomic_DNA"/>
</dbReference>
<feature type="binding site" evidence="12">
    <location>
        <position position="208"/>
    </location>
    <ligand>
        <name>Ca(2+)</name>
        <dbReference type="ChEBI" id="CHEBI:29108"/>
    </ligand>
</feature>
<dbReference type="GO" id="GO:0090729">
    <property type="term" value="F:toxin activity"/>
    <property type="evidence" value="ECO:0007669"/>
    <property type="project" value="UniProtKB-KW"/>
</dbReference>
<evidence type="ECO:0000256" key="8">
    <source>
        <dbReference type="ARBA" id="ARBA00023240"/>
    </source>
</evidence>
<keyword evidence="13" id="KW-0812">Transmembrane</keyword>
<dbReference type="GO" id="GO:0045134">
    <property type="term" value="F:UDP phosphatase activity"/>
    <property type="evidence" value="ECO:0007669"/>
    <property type="project" value="TreeGrafter"/>
</dbReference>
<feature type="transmembrane region" description="Helical" evidence="13">
    <location>
        <begin position="44"/>
        <end position="62"/>
    </location>
</feature>
<dbReference type="OrthoDB" id="25028at2759"/>
<dbReference type="GO" id="GO:0004050">
    <property type="term" value="F:apyrase activity"/>
    <property type="evidence" value="ECO:0007669"/>
    <property type="project" value="UniProtKB-EC"/>
</dbReference>
<evidence type="ECO:0000256" key="4">
    <source>
        <dbReference type="ARBA" id="ARBA00022656"/>
    </source>
</evidence>
<dbReference type="Pfam" id="PF06079">
    <property type="entry name" value="Apyrase"/>
    <property type="match status" value="1"/>
</dbReference>